<feature type="domain" description="Rieske" evidence="11">
    <location>
        <begin position="78"/>
        <end position="169"/>
    </location>
</feature>
<comment type="caution">
    <text evidence="12">The sequence shown here is derived from an EMBL/GenBank/DDBJ whole genome shotgun (WGS) entry which is preliminary data.</text>
</comment>
<evidence type="ECO:0000256" key="10">
    <source>
        <dbReference type="SAM" id="MobiDB-lite"/>
    </source>
</evidence>
<dbReference type="PROSITE" id="PS51296">
    <property type="entry name" value="RIESKE"/>
    <property type="match status" value="1"/>
</dbReference>
<evidence type="ECO:0000256" key="2">
    <source>
        <dbReference type="ARBA" id="ARBA00015816"/>
    </source>
</evidence>
<dbReference type="Proteomes" id="UP000288246">
    <property type="component" value="Unassembled WGS sequence"/>
</dbReference>
<evidence type="ECO:0000313" key="12">
    <source>
        <dbReference type="EMBL" id="GCD21683.1"/>
    </source>
</evidence>
<sequence>MTEGASEGYRRREVLEAVGVTVAAGVVGFVGMSTLAPATEDGDYAPPGGGPAADDGGTGADTEDGADDGDDGGDSDGVVLAALSDVPDGGGLVLTDRQVVLVRDGDDVEGFSAVCTHQGCLVGEVADGEIRCPCHGSVFDARSGDVVRGPAQRPLPEVDVDVRDSRVVLR</sequence>
<evidence type="ECO:0000256" key="6">
    <source>
        <dbReference type="ARBA" id="ARBA00023014"/>
    </source>
</evidence>
<dbReference type="InterPro" id="IPR017941">
    <property type="entry name" value="Rieske_2Fe-2S"/>
</dbReference>
<dbReference type="Pfam" id="PF00355">
    <property type="entry name" value="Rieske"/>
    <property type="match status" value="1"/>
</dbReference>
<dbReference type="PRINTS" id="PR00162">
    <property type="entry name" value="RIESKE"/>
</dbReference>
<keyword evidence="4" id="KW-0479">Metal-binding</keyword>
<dbReference type="Gene3D" id="2.102.10.10">
    <property type="entry name" value="Rieske [2Fe-2S] iron-sulphur domain"/>
    <property type="match status" value="1"/>
</dbReference>
<dbReference type="AlphaFoldDB" id="A0A401V440"/>
<gene>
    <name evidence="12" type="ORF">CTKZ_32450</name>
</gene>
<dbReference type="GO" id="GO:0051537">
    <property type="term" value="F:2 iron, 2 sulfur cluster binding"/>
    <property type="evidence" value="ECO:0007669"/>
    <property type="project" value="UniProtKB-KW"/>
</dbReference>
<dbReference type="InterPro" id="IPR036922">
    <property type="entry name" value="Rieske_2Fe-2S_sf"/>
</dbReference>
<dbReference type="GO" id="GO:0016705">
    <property type="term" value="F:oxidoreductase activity, acting on paired donors, with incorporation or reduction of molecular oxygen"/>
    <property type="evidence" value="ECO:0007669"/>
    <property type="project" value="UniProtKB-ARBA"/>
</dbReference>
<proteinExistence type="predicted"/>
<accession>A0A401V440</accession>
<dbReference type="InterPro" id="IPR014349">
    <property type="entry name" value="Rieske_Fe-S_prot"/>
</dbReference>
<evidence type="ECO:0000256" key="5">
    <source>
        <dbReference type="ARBA" id="ARBA00023004"/>
    </source>
</evidence>
<dbReference type="CDD" id="cd03467">
    <property type="entry name" value="Rieske"/>
    <property type="match status" value="1"/>
</dbReference>
<comment type="function">
    <text evidence="1">Iron-sulfur subunit of the cytochrome bc1 complex, an essential component of the respiratory electron transport chain required for ATP synthesis. The bc1 complex catalyzes the oxidation of menaquinol and the reduction of cytochrome c in the respiratory chain. The bc1 complex operates through a Q-cycle mechanism that couples electron transfer to generation of the proton gradient that drives ATP synthesis.</text>
</comment>
<evidence type="ECO:0000256" key="4">
    <source>
        <dbReference type="ARBA" id="ARBA00022723"/>
    </source>
</evidence>
<evidence type="ECO:0000259" key="11">
    <source>
        <dbReference type="PROSITE" id="PS51296"/>
    </source>
</evidence>
<evidence type="ECO:0000313" key="13">
    <source>
        <dbReference type="Proteomes" id="UP000288246"/>
    </source>
</evidence>
<dbReference type="InterPro" id="IPR006311">
    <property type="entry name" value="TAT_signal"/>
</dbReference>
<keyword evidence="3" id="KW-0001">2Fe-2S</keyword>
<dbReference type="PROSITE" id="PS51318">
    <property type="entry name" value="TAT"/>
    <property type="match status" value="1"/>
</dbReference>
<reference evidence="12 13" key="1">
    <citation type="submission" date="2018-11" db="EMBL/GenBank/DDBJ databases">
        <title>Draft genome sequence of Cellulomonas takizawaensis strain TKZ-21.</title>
        <authorList>
            <person name="Yamamura H."/>
            <person name="Hayashi T."/>
            <person name="Hamada M."/>
            <person name="Serisawa Y."/>
            <person name="Matsuyama K."/>
            <person name="Nakagawa Y."/>
            <person name="Otoguro M."/>
            <person name="Yanagida F."/>
            <person name="Hayakawa M."/>
        </authorList>
    </citation>
    <scope>NUCLEOTIDE SEQUENCE [LARGE SCALE GENOMIC DNA]</scope>
    <source>
        <strain evidence="12 13">TKZ-21</strain>
    </source>
</reference>
<dbReference type="GO" id="GO:0016020">
    <property type="term" value="C:membrane"/>
    <property type="evidence" value="ECO:0007669"/>
    <property type="project" value="InterPro"/>
</dbReference>
<evidence type="ECO:0000256" key="7">
    <source>
        <dbReference type="ARBA" id="ARBA00023157"/>
    </source>
</evidence>
<protein>
    <recommendedName>
        <fullName evidence="2">Cytochrome bc1 complex Rieske iron-sulfur subunit</fullName>
    </recommendedName>
    <alternativeName>
        <fullName evidence="8">Cytochrome bc1 reductase complex subunit QcrA</fullName>
    </alternativeName>
</protein>
<dbReference type="EMBL" id="BHYL01000326">
    <property type="protein sequence ID" value="GCD21683.1"/>
    <property type="molecule type" value="Genomic_DNA"/>
</dbReference>
<dbReference type="GO" id="GO:0046872">
    <property type="term" value="F:metal ion binding"/>
    <property type="evidence" value="ECO:0007669"/>
    <property type="project" value="UniProtKB-KW"/>
</dbReference>
<name>A0A401V440_9CELL</name>
<keyword evidence="13" id="KW-1185">Reference proteome</keyword>
<feature type="region of interest" description="Disordered" evidence="10">
    <location>
        <begin position="36"/>
        <end position="77"/>
    </location>
</feature>
<evidence type="ECO:0000256" key="3">
    <source>
        <dbReference type="ARBA" id="ARBA00022714"/>
    </source>
</evidence>
<evidence type="ECO:0000256" key="8">
    <source>
        <dbReference type="ARBA" id="ARBA00029586"/>
    </source>
</evidence>
<dbReference type="RefSeq" id="WP_200829807.1">
    <property type="nucleotide sequence ID" value="NZ_BHYL01000326.1"/>
</dbReference>
<keyword evidence="6" id="KW-0411">Iron-sulfur</keyword>
<organism evidence="12 13">
    <name type="scientific">Cellulomonas algicola</name>
    <dbReference type="NCBI Taxonomy" id="2071633"/>
    <lineage>
        <taxon>Bacteria</taxon>
        <taxon>Bacillati</taxon>
        <taxon>Actinomycetota</taxon>
        <taxon>Actinomycetes</taxon>
        <taxon>Micrococcales</taxon>
        <taxon>Cellulomonadaceae</taxon>
        <taxon>Cellulomonas</taxon>
    </lineage>
</organism>
<feature type="compositionally biased region" description="Acidic residues" evidence="10">
    <location>
        <begin position="61"/>
        <end position="74"/>
    </location>
</feature>
<dbReference type="PANTHER" id="PTHR10134">
    <property type="entry name" value="CYTOCHROME B-C1 COMPLEX SUBUNIT RIESKE, MITOCHONDRIAL"/>
    <property type="match status" value="1"/>
</dbReference>
<dbReference type="SUPFAM" id="SSF50022">
    <property type="entry name" value="ISP domain"/>
    <property type="match status" value="1"/>
</dbReference>
<keyword evidence="7" id="KW-1015">Disulfide bond</keyword>
<keyword evidence="5" id="KW-0408">Iron</keyword>
<dbReference type="InterPro" id="IPR005805">
    <property type="entry name" value="Rieske_Fe-S_prot_C"/>
</dbReference>
<dbReference type="GO" id="GO:0004497">
    <property type="term" value="F:monooxygenase activity"/>
    <property type="evidence" value="ECO:0007669"/>
    <property type="project" value="UniProtKB-ARBA"/>
</dbReference>
<evidence type="ECO:0000256" key="1">
    <source>
        <dbReference type="ARBA" id="ARBA00002494"/>
    </source>
</evidence>
<comment type="cofactor">
    <cofactor evidence="9">
        <name>[2Fe-2S] cluster</name>
        <dbReference type="ChEBI" id="CHEBI:190135"/>
    </cofactor>
</comment>
<evidence type="ECO:0000256" key="9">
    <source>
        <dbReference type="ARBA" id="ARBA00034078"/>
    </source>
</evidence>